<dbReference type="PANTHER" id="PTHR36791:SF2">
    <property type="entry name" value="OS03G0363400 PROTEIN"/>
    <property type="match status" value="1"/>
</dbReference>
<dbReference type="PANTHER" id="PTHR36791">
    <property type="entry name" value="OS03G0363400 PROTEIN"/>
    <property type="match status" value="1"/>
</dbReference>
<gene>
    <name evidence="1" type="ORF">SCF082_LOCUS49812</name>
</gene>
<evidence type="ECO:0000313" key="1">
    <source>
        <dbReference type="EMBL" id="CAK9106950.1"/>
    </source>
</evidence>
<evidence type="ECO:0000313" key="2">
    <source>
        <dbReference type="Proteomes" id="UP001642464"/>
    </source>
</evidence>
<accession>A0ABP0S3Q6</accession>
<comment type="caution">
    <text evidence="1">The sequence shown here is derived from an EMBL/GenBank/DDBJ whole genome shotgun (WGS) entry which is preliminary data.</text>
</comment>
<organism evidence="1 2">
    <name type="scientific">Durusdinium trenchii</name>
    <dbReference type="NCBI Taxonomy" id="1381693"/>
    <lineage>
        <taxon>Eukaryota</taxon>
        <taxon>Sar</taxon>
        <taxon>Alveolata</taxon>
        <taxon>Dinophyceae</taxon>
        <taxon>Suessiales</taxon>
        <taxon>Symbiodiniaceae</taxon>
        <taxon>Durusdinium</taxon>
    </lineage>
</organism>
<proteinExistence type="predicted"/>
<protein>
    <submittedName>
        <fullName evidence="1">Uncharacterized protein</fullName>
    </submittedName>
</protein>
<sequence>MGRSRQRQRWLRGSACLVALLWVGSPCWLRCRVRTPRSNGAREPAGWKCVSGCGACCMLGTEDRPFLKELLSEEQLKTFRSLPREDGWCKHFDHESRTCKIYDDRPDFCRVKTFLCAQAPFFGVDSADEDALGGFCADSCRQNIGDVYGDDSEEMLKFDSEVSVFLDIENEDGEIPEMSPKKSHFLVEKPRALFMMMEFHKAGKTWNGRSWSTTVRGRPSAEATEDD</sequence>
<dbReference type="Pfam" id="PF03692">
    <property type="entry name" value="CxxCxxCC"/>
    <property type="match status" value="1"/>
</dbReference>
<dbReference type="Proteomes" id="UP001642464">
    <property type="component" value="Unassembled WGS sequence"/>
</dbReference>
<dbReference type="InterPro" id="IPR005358">
    <property type="entry name" value="Puta_zinc/iron-chelating_dom"/>
</dbReference>
<name>A0ABP0S3Q6_9DINO</name>
<keyword evidence="2" id="KW-1185">Reference proteome</keyword>
<dbReference type="EMBL" id="CAXAMM010042818">
    <property type="protein sequence ID" value="CAK9106950.1"/>
    <property type="molecule type" value="Genomic_DNA"/>
</dbReference>
<reference evidence="1 2" key="1">
    <citation type="submission" date="2024-02" db="EMBL/GenBank/DDBJ databases">
        <authorList>
            <person name="Chen Y."/>
            <person name="Shah S."/>
            <person name="Dougan E. K."/>
            <person name="Thang M."/>
            <person name="Chan C."/>
        </authorList>
    </citation>
    <scope>NUCLEOTIDE SEQUENCE [LARGE SCALE GENOMIC DNA]</scope>
</reference>